<dbReference type="EMBL" id="BLXT01007492">
    <property type="protein sequence ID" value="GFO39398.1"/>
    <property type="molecule type" value="Genomic_DNA"/>
</dbReference>
<dbReference type="InterPro" id="IPR003034">
    <property type="entry name" value="SAP_dom"/>
</dbReference>
<dbReference type="Pfam" id="PF02037">
    <property type="entry name" value="SAP"/>
    <property type="match status" value="1"/>
</dbReference>
<reference evidence="2 3" key="1">
    <citation type="journal article" date="2021" name="Elife">
        <title>Chloroplast acquisition without the gene transfer in kleptoplastic sea slugs, Plakobranchus ocellatus.</title>
        <authorList>
            <person name="Maeda T."/>
            <person name="Takahashi S."/>
            <person name="Yoshida T."/>
            <person name="Shimamura S."/>
            <person name="Takaki Y."/>
            <person name="Nagai Y."/>
            <person name="Toyoda A."/>
            <person name="Suzuki Y."/>
            <person name="Arimoto A."/>
            <person name="Ishii H."/>
            <person name="Satoh N."/>
            <person name="Nishiyama T."/>
            <person name="Hasebe M."/>
            <person name="Maruyama T."/>
            <person name="Minagawa J."/>
            <person name="Obokata J."/>
            <person name="Shigenobu S."/>
        </authorList>
    </citation>
    <scope>NUCLEOTIDE SEQUENCE [LARGE SCALE GENOMIC DNA]</scope>
</reference>
<dbReference type="Proteomes" id="UP000735302">
    <property type="component" value="Unassembled WGS sequence"/>
</dbReference>
<gene>
    <name evidence="2" type="ORF">PoB_006590300</name>
</gene>
<keyword evidence="3" id="KW-1185">Reference proteome</keyword>
<proteinExistence type="predicted"/>
<keyword evidence="2" id="KW-0282">Flagellum</keyword>
<sequence length="109" mass="12534">MSQAVVLDENDVPGAKLKHPDIEKNTVPELRRWLLCRSIKCSGVKTDLVKRVQDVINTGITEIDPKIDGGKWYFLKKQQLTSLASNHLIIPVFPKEGKYYFEKTLFSRF</sequence>
<feature type="domain" description="SAP" evidence="1">
    <location>
        <begin position="21"/>
        <end position="54"/>
    </location>
</feature>
<evidence type="ECO:0000313" key="2">
    <source>
        <dbReference type="EMBL" id="GFO39398.1"/>
    </source>
</evidence>
<keyword evidence="2" id="KW-0966">Cell projection</keyword>
<comment type="caution">
    <text evidence="2">The sequence shown here is derived from an EMBL/GenBank/DDBJ whole genome shotgun (WGS) entry which is preliminary data.</text>
</comment>
<name>A0AAV4D5S0_9GAST</name>
<evidence type="ECO:0000259" key="1">
    <source>
        <dbReference type="Pfam" id="PF02037"/>
    </source>
</evidence>
<dbReference type="SUPFAM" id="SSF68906">
    <property type="entry name" value="SAP domain"/>
    <property type="match status" value="1"/>
</dbReference>
<dbReference type="Gene3D" id="1.10.720.30">
    <property type="entry name" value="SAP domain"/>
    <property type="match status" value="1"/>
</dbReference>
<organism evidence="2 3">
    <name type="scientific">Plakobranchus ocellatus</name>
    <dbReference type="NCBI Taxonomy" id="259542"/>
    <lineage>
        <taxon>Eukaryota</taxon>
        <taxon>Metazoa</taxon>
        <taxon>Spiralia</taxon>
        <taxon>Lophotrochozoa</taxon>
        <taxon>Mollusca</taxon>
        <taxon>Gastropoda</taxon>
        <taxon>Heterobranchia</taxon>
        <taxon>Euthyneura</taxon>
        <taxon>Panpulmonata</taxon>
        <taxon>Sacoglossa</taxon>
        <taxon>Placobranchoidea</taxon>
        <taxon>Plakobranchidae</taxon>
        <taxon>Plakobranchus</taxon>
    </lineage>
</organism>
<dbReference type="InterPro" id="IPR036361">
    <property type="entry name" value="SAP_dom_sf"/>
</dbReference>
<accession>A0AAV4D5S0</accession>
<keyword evidence="2" id="KW-0969">Cilium</keyword>
<protein>
    <submittedName>
        <fullName evidence="2">Dynein beta chain, flagellar outer arm</fullName>
    </submittedName>
</protein>
<evidence type="ECO:0000313" key="3">
    <source>
        <dbReference type="Proteomes" id="UP000735302"/>
    </source>
</evidence>
<dbReference type="AlphaFoldDB" id="A0AAV4D5S0"/>